<evidence type="ECO:0000313" key="2">
    <source>
        <dbReference type="Proteomes" id="UP001237642"/>
    </source>
</evidence>
<reference evidence="1" key="2">
    <citation type="submission" date="2023-05" db="EMBL/GenBank/DDBJ databases">
        <authorList>
            <person name="Schelkunov M.I."/>
        </authorList>
    </citation>
    <scope>NUCLEOTIDE SEQUENCE</scope>
    <source>
        <strain evidence="1">Hsosn_3</strain>
        <tissue evidence="1">Leaf</tissue>
    </source>
</reference>
<evidence type="ECO:0000313" key="1">
    <source>
        <dbReference type="EMBL" id="KAK1400944.1"/>
    </source>
</evidence>
<reference evidence="1" key="1">
    <citation type="submission" date="2023-02" db="EMBL/GenBank/DDBJ databases">
        <title>Genome of toxic invasive species Heracleum sosnowskyi carries increased number of genes despite the absence of recent whole-genome duplications.</title>
        <authorList>
            <person name="Schelkunov M."/>
            <person name="Shtratnikova V."/>
            <person name="Makarenko M."/>
            <person name="Klepikova A."/>
            <person name="Omelchenko D."/>
            <person name="Novikova G."/>
            <person name="Obukhova E."/>
            <person name="Bogdanov V."/>
            <person name="Penin A."/>
            <person name="Logacheva M."/>
        </authorList>
    </citation>
    <scope>NUCLEOTIDE SEQUENCE</scope>
    <source>
        <strain evidence="1">Hsosn_3</strain>
        <tissue evidence="1">Leaf</tissue>
    </source>
</reference>
<name>A0AAD8JBD6_9APIA</name>
<dbReference type="Proteomes" id="UP001237642">
    <property type="component" value="Unassembled WGS sequence"/>
</dbReference>
<dbReference type="EMBL" id="JAUIZM010000001">
    <property type="protein sequence ID" value="KAK1400944.1"/>
    <property type="molecule type" value="Genomic_DNA"/>
</dbReference>
<keyword evidence="2" id="KW-1185">Reference proteome</keyword>
<accession>A0AAD8JBD6</accession>
<organism evidence="1 2">
    <name type="scientific">Heracleum sosnowskyi</name>
    <dbReference type="NCBI Taxonomy" id="360622"/>
    <lineage>
        <taxon>Eukaryota</taxon>
        <taxon>Viridiplantae</taxon>
        <taxon>Streptophyta</taxon>
        <taxon>Embryophyta</taxon>
        <taxon>Tracheophyta</taxon>
        <taxon>Spermatophyta</taxon>
        <taxon>Magnoliopsida</taxon>
        <taxon>eudicotyledons</taxon>
        <taxon>Gunneridae</taxon>
        <taxon>Pentapetalae</taxon>
        <taxon>asterids</taxon>
        <taxon>campanulids</taxon>
        <taxon>Apiales</taxon>
        <taxon>Apiaceae</taxon>
        <taxon>Apioideae</taxon>
        <taxon>apioid superclade</taxon>
        <taxon>Tordylieae</taxon>
        <taxon>Tordyliinae</taxon>
        <taxon>Heracleum</taxon>
    </lineage>
</organism>
<dbReference type="AlphaFoldDB" id="A0AAD8JBD6"/>
<protein>
    <submittedName>
        <fullName evidence="1">Uncharacterized protein</fullName>
    </submittedName>
</protein>
<dbReference type="PANTHER" id="PTHR33116:SF78">
    <property type="entry name" value="OS12G0587133 PROTEIN"/>
    <property type="match status" value="1"/>
</dbReference>
<comment type="caution">
    <text evidence="1">The sequence shown here is derived from an EMBL/GenBank/DDBJ whole genome shotgun (WGS) entry which is preliminary data.</text>
</comment>
<gene>
    <name evidence="1" type="ORF">POM88_000549</name>
</gene>
<sequence length="133" mass="15316">MYLGVPIGNSHKKKAFWNPVVQKVENRMASWKAESLNEPGRLVLIKSVLDGLPVYLMSLFRLPKGVVNQLESIRNFFLGSRFKEKCTRMHLVNWKSICRSKKHGGLGLVSIDDKNEALMGKWINKWYADRNRG</sequence>
<proteinExistence type="predicted"/>
<dbReference type="PANTHER" id="PTHR33116">
    <property type="entry name" value="REVERSE TRANSCRIPTASE ZINC-BINDING DOMAIN-CONTAINING PROTEIN-RELATED-RELATED"/>
    <property type="match status" value="1"/>
</dbReference>